<evidence type="ECO:0000313" key="10">
    <source>
        <dbReference type="Proteomes" id="UP000184423"/>
    </source>
</evidence>
<keyword evidence="5 7" id="KW-0676">Redox-active center</keyword>
<dbReference type="CDD" id="cd02947">
    <property type="entry name" value="TRX_family"/>
    <property type="match status" value="1"/>
</dbReference>
<dbReference type="InterPro" id="IPR013766">
    <property type="entry name" value="Thioredoxin_domain"/>
</dbReference>
<dbReference type="InterPro" id="IPR036249">
    <property type="entry name" value="Thioredoxin-like_sf"/>
</dbReference>
<dbReference type="RefSeq" id="WP_051350582.1">
    <property type="nucleotide sequence ID" value="NZ_FQVG01000051.1"/>
</dbReference>
<dbReference type="EMBL" id="FQVG01000051">
    <property type="protein sequence ID" value="SHF28809.1"/>
    <property type="molecule type" value="Genomic_DNA"/>
</dbReference>
<keyword evidence="2" id="KW-0813">Transport</keyword>
<evidence type="ECO:0000256" key="7">
    <source>
        <dbReference type="PIRSR" id="PIRSR000077-4"/>
    </source>
</evidence>
<proteinExistence type="inferred from homology"/>
<dbReference type="Pfam" id="PF00085">
    <property type="entry name" value="Thioredoxin"/>
    <property type="match status" value="1"/>
</dbReference>
<dbReference type="PIRSF" id="PIRSF000077">
    <property type="entry name" value="Thioredoxin"/>
    <property type="match status" value="1"/>
</dbReference>
<dbReference type="GO" id="GO:0015035">
    <property type="term" value="F:protein-disulfide reductase activity"/>
    <property type="evidence" value="ECO:0007669"/>
    <property type="project" value="InterPro"/>
</dbReference>
<comment type="similarity">
    <text evidence="1 6">Belongs to the thioredoxin family.</text>
</comment>
<evidence type="ECO:0000259" key="8">
    <source>
        <dbReference type="PROSITE" id="PS51352"/>
    </source>
</evidence>
<evidence type="ECO:0000256" key="3">
    <source>
        <dbReference type="ARBA" id="ARBA00022982"/>
    </source>
</evidence>
<dbReference type="SUPFAM" id="SSF52833">
    <property type="entry name" value="Thioredoxin-like"/>
    <property type="match status" value="1"/>
</dbReference>
<organism evidence="9 10">
    <name type="scientific">Caloramator proteoclasticus DSM 10124</name>
    <dbReference type="NCBI Taxonomy" id="1121262"/>
    <lineage>
        <taxon>Bacteria</taxon>
        <taxon>Bacillati</taxon>
        <taxon>Bacillota</taxon>
        <taxon>Clostridia</taxon>
        <taxon>Eubacteriales</taxon>
        <taxon>Clostridiaceae</taxon>
        <taxon>Caloramator</taxon>
    </lineage>
</organism>
<evidence type="ECO:0000256" key="2">
    <source>
        <dbReference type="ARBA" id="ARBA00022448"/>
    </source>
</evidence>
<accession>A0A1M5AEZ2</accession>
<dbReference type="PANTHER" id="PTHR45663:SF11">
    <property type="entry name" value="GEO12009P1"/>
    <property type="match status" value="1"/>
</dbReference>
<feature type="disulfide bond" description="Redox-active" evidence="7">
    <location>
        <begin position="29"/>
        <end position="32"/>
    </location>
</feature>
<dbReference type="GO" id="GO:0005829">
    <property type="term" value="C:cytosol"/>
    <property type="evidence" value="ECO:0007669"/>
    <property type="project" value="TreeGrafter"/>
</dbReference>
<feature type="domain" description="Thioredoxin" evidence="8">
    <location>
        <begin position="1"/>
        <end position="103"/>
    </location>
</feature>
<dbReference type="GO" id="GO:0045454">
    <property type="term" value="P:cell redox homeostasis"/>
    <property type="evidence" value="ECO:0007669"/>
    <property type="project" value="TreeGrafter"/>
</dbReference>
<reference evidence="10" key="1">
    <citation type="submission" date="2016-11" db="EMBL/GenBank/DDBJ databases">
        <authorList>
            <person name="Varghese N."/>
            <person name="Submissions S."/>
        </authorList>
    </citation>
    <scope>NUCLEOTIDE SEQUENCE [LARGE SCALE GENOMIC DNA]</scope>
    <source>
        <strain evidence="10">DSM 10124</strain>
    </source>
</reference>
<name>A0A1M5AEZ2_9CLOT</name>
<keyword evidence="10" id="KW-1185">Reference proteome</keyword>
<evidence type="ECO:0000256" key="5">
    <source>
        <dbReference type="ARBA" id="ARBA00023284"/>
    </source>
</evidence>
<evidence type="ECO:0000256" key="4">
    <source>
        <dbReference type="ARBA" id="ARBA00023157"/>
    </source>
</evidence>
<evidence type="ECO:0000256" key="1">
    <source>
        <dbReference type="ARBA" id="ARBA00008987"/>
    </source>
</evidence>
<gene>
    <name evidence="9" type="ORF">SAMN02746091_02177</name>
</gene>
<keyword evidence="3" id="KW-0249">Electron transport</keyword>
<evidence type="ECO:0000256" key="6">
    <source>
        <dbReference type="PIRNR" id="PIRNR000077"/>
    </source>
</evidence>
<keyword evidence="4 7" id="KW-1015">Disulfide bond</keyword>
<sequence>MKLQEINKAHFEGMENSITGVLELYTTTCPVCVQLKPVLEEVAQEIENVNFYTINAQENMSVARKFKVMSVPTTLILKNGEVVEKVIGFKNKEELKQIVQKHF</sequence>
<protein>
    <recommendedName>
        <fullName evidence="6">Thioredoxin</fullName>
    </recommendedName>
</protein>
<dbReference type="PROSITE" id="PS51352">
    <property type="entry name" value="THIOREDOXIN_2"/>
    <property type="match status" value="1"/>
</dbReference>
<evidence type="ECO:0000313" key="9">
    <source>
        <dbReference type="EMBL" id="SHF28809.1"/>
    </source>
</evidence>
<dbReference type="Proteomes" id="UP000184423">
    <property type="component" value="Unassembled WGS sequence"/>
</dbReference>
<dbReference type="InterPro" id="IPR005746">
    <property type="entry name" value="Thioredoxin"/>
</dbReference>
<dbReference type="AlphaFoldDB" id="A0A1M5AEZ2"/>
<dbReference type="PANTHER" id="PTHR45663">
    <property type="entry name" value="GEO12009P1"/>
    <property type="match status" value="1"/>
</dbReference>
<dbReference type="Gene3D" id="3.40.30.10">
    <property type="entry name" value="Glutaredoxin"/>
    <property type="match status" value="1"/>
</dbReference>